<feature type="domain" description="OmpA-like" evidence="3">
    <location>
        <begin position="77"/>
        <end position="183"/>
    </location>
</feature>
<feature type="transmembrane region" description="Helical" evidence="2">
    <location>
        <begin position="12"/>
        <end position="33"/>
    </location>
</feature>
<dbReference type="InterPro" id="IPR036737">
    <property type="entry name" value="OmpA-like_sf"/>
</dbReference>
<dbReference type="PROSITE" id="PS51123">
    <property type="entry name" value="OMPA_2"/>
    <property type="match status" value="1"/>
</dbReference>
<keyword evidence="1 2" id="KW-0472">Membrane</keyword>
<comment type="caution">
    <text evidence="4">The sequence shown here is derived from an EMBL/GenBank/DDBJ whole genome shotgun (WGS) entry which is preliminary data.</text>
</comment>
<reference evidence="5" key="1">
    <citation type="journal article" date="2019" name="Int. J. Syst. Evol. Microbiol.">
        <title>The Global Catalogue of Microorganisms (GCM) 10K type strain sequencing project: providing services to taxonomists for standard genome sequencing and annotation.</title>
        <authorList>
            <consortium name="The Broad Institute Genomics Platform"/>
            <consortium name="The Broad Institute Genome Sequencing Center for Infectious Disease"/>
            <person name="Wu L."/>
            <person name="Ma J."/>
        </authorList>
    </citation>
    <scope>NUCLEOTIDE SEQUENCE [LARGE SCALE GENOMIC DNA]</scope>
    <source>
        <strain evidence="5">CCUG 39402</strain>
    </source>
</reference>
<evidence type="ECO:0000313" key="4">
    <source>
        <dbReference type="EMBL" id="MFC6284364.1"/>
    </source>
</evidence>
<accession>A0ABW1U3E3</accession>
<evidence type="ECO:0000256" key="2">
    <source>
        <dbReference type="SAM" id="Phobius"/>
    </source>
</evidence>
<gene>
    <name evidence="4" type="ORF">ACFQND_24340</name>
</gene>
<name>A0ABW1U3E3_9BURK</name>
<dbReference type="RefSeq" id="WP_371440033.1">
    <property type="nucleotide sequence ID" value="NZ_JBHSRS010000084.1"/>
</dbReference>
<dbReference type="SUPFAM" id="SSF103088">
    <property type="entry name" value="OmpA-like"/>
    <property type="match status" value="1"/>
</dbReference>
<keyword evidence="5" id="KW-1185">Reference proteome</keyword>
<protein>
    <submittedName>
        <fullName evidence="4">OmpA family protein</fullName>
    </submittedName>
</protein>
<dbReference type="Gene3D" id="3.30.1330.60">
    <property type="entry name" value="OmpA-like domain"/>
    <property type="match status" value="1"/>
</dbReference>
<dbReference type="Proteomes" id="UP001596270">
    <property type="component" value="Unassembled WGS sequence"/>
</dbReference>
<proteinExistence type="predicted"/>
<keyword evidence="2" id="KW-1133">Transmembrane helix</keyword>
<keyword evidence="2" id="KW-0812">Transmembrane</keyword>
<sequence>MSQDDDGQQGLVLTIVFGLIALVVALVIGVGIYQSGKDIAPATALAASAPAVVPVAATAQADTANAANAAQAASDAASIKVENGVVKFYFATGKADLAAGAGDALADVVQGAKAGRKLVISGFHDATGDAAKNAELAKQRALAVRDALKAAGVTEQQIELKKPEQLTASGSNAEARRVEVTLQ</sequence>
<evidence type="ECO:0000313" key="5">
    <source>
        <dbReference type="Proteomes" id="UP001596270"/>
    </source>
</evidence>
<evidence type="ECO:0000259" key="3">
    <source>
        <dbReference type="PROSITE" id="PS51123"/>
    </source>
</evidence>
<dbReference type="EMBL" id="JBHSRS010000084">
    <property type="protein sequence ID" value="MFC6284364.1"/>
    <property type="molecule type" value="Genomic_DNA"/>
</dbReference>
<organism evidence="4 5">
    <name type="scientific">Polaromonas aquatica</name>
    <dbReference type="NCBI Taxonomy" id="332657"/>
    <lineage>
        <taxon>Bacteria</taxon>
        <taxon>Pseudomonadati</taxon>
        <taxon>Pseudomonadota</taxon>
        <taxon>Betaproteobacteria</taxon>
        <taxon>Burkholderiales</taxon>
        <taxon>Comamonadaceae</taxon>
        <taxon>Polaromonas</taxon>
    </lineage>
</organism>
<dbReference type="InterPro" id="IPR006665">
    <property type="entry name" value="OmpA-like"/>
</dbReference>
<dbReference type="Pfam" id="PF00691">
    <property type="entry name" value="OmpA"/>
    <property type="match status" value="1"/>
</dbReference>
<evidence type="ECO:0000256" key="1">
    <source>
        <dbReference type="PROSITE-ProRule" id="PRU00473"/>
    </source>
</evidence>